<sequence length="214" mass="21627">MVSQVEGGLREKKMLRALMILLPDLGAAHRQMELLQNPDAAVADGQEAHEEEAAARRERPGEVEPPVGVGDEGVEGEIRAAGLKASEPRRVVVTRGPFRGLVEVVVRGGCGGGGAVGGLEEGAEEDGGAAGVVPPEPDAAEEGPLRGHAAPPLAGGRAAEEALDAAGRDQAGQDFAEAVVRDLAAGARAHSTGHLSASEQGSICLCGFVGAGGW</sequence>
<gene>
    <name evidence="2" type="ORF">BRADI_5g21662v3</name>
</gene>
<evidence type="ECO:0000313" key="3">
    <source>
        <dbReference type="EnsemblPlants" id="KQJ84571"/>
    </source>
</evidence>
<evidence type="ECO:0000313" key="2">
    <source>
        <dbReference type="EMBL" id="KQJ84571.1"/>
    </source>
</evidence>
<dbReference type="EMBL" id="CM000884">
    <property type="protein sequence ID" value="KQJ84571.1"/>
    <property type="molecule type" value="Genomic_DNA"/>
</dbReference>
<name>A0A0Q3H8M9_BRADI</name>
<feature type="compositionally biased region" description="Basic and acidic residues" evidence="1">
    <location>
        <begin position="46"/>
        <end position="62"/>
    </location>
</feature>
<reference evidence="2" key="2">
    <citation type="submission" date="2017-06" db="EMBL/GenBank/DDBJ databases">
        <title>WGS assembly of Brachypodium distachyon.</title>
        <authorList>
            <consortium name="The International Brachypodium Initiative"/>
            <person name="Lucas S."/>
            <person name="Harmon-Smith M."/>
            <person name="Lail K."/>
            <person name="Tice H."/>
            <person name="Grimwood J."/>
            <person name="Bruce D."/>
            <person name="Barry K."/>
            <person name="Shu S."/>
            <person name="Lindquist E."/>
            <person name="Wang M."/>
            <person name="Pitluck S."/>
            <person name="Vogel J.P."/>
            <person name="Garvin D.F."/>
            <person name="Mockler T.C."/>
            <person name="Schmutz J."/>
            <person name="Rokhsar D."/>
            <person name="Bevan M.W."/>
        </authorList>
    </citation>
    <scope>NUCLEOTIDE SEQUENCE</scope>
    <source>
        <strain evidence="2">Bd21</strain>
    </source>
</reference>
<proteinExistence type="predicted"/>
<accession>A0A0Q3H8M9</accession>
<reference evidence="3" key="3">
    <citation type="submission" date="2018-08" db="UniProtKB">
        <authorList>
            <consortium name="EnsemblPlants"/>
        </authorList>
    </citation>
    <scope>IDENTIFICATION</scope>
    <source>
        <strain evidence="3">cv. Bd21</strain>
    </source>
</reference>
<reference evidence="2 3" key="1">
    <citation type="journal article" date="2010" name="Nature">
        <title>Genome sequencing and analysis of the model grass Brachypodium distachyon.</title>
        <authorList>
            <consortium name="International Brachypodium Initiative"/>
        </authorList>
    </citation>
    <scope>NUCLEOTIDE SEQUENCE [LARGE SCALE GENOMIC DNA]</scope>
    <source>
        <strain evidence="2 3">Bd21</strain>
    </source>
</reference>
<feature type="region of interest" description="Disordered" evidence="1">
    <location>
        <begin position="42"/>
        <end position="73"/>
    </location>
</feature>
<dbReference type="Gramene" id="KQJ84571">
    <property type="protein sequence ID" value="KQJ84571"/>
    <property type="gene ID" value="BRADI_5g21662v3"/>
</dbReference>
<organism evidence="2">
    <name type="scientific">Brachypodium distachyon</name>
    <name type="common">Purple false brome</name>
    <name type="synonym">Trachynia distachya</name>
    <dbReference type="NCBI Taxonomy" id="15368"/>
    <lineage>
        <taxon>Eukaryota</taxon>
        <taxon>Viridiplantae</taxon>
        <taxon>Streptophyta</taxon>
        <taxon>Embryophyta</taxon>
        <taxon>Tracheophyta</taxon>
        <taxon>Spermatophyta</taxon>
        <taxon>Magnoliopsida</taxon>
        <taxon>Liliopsida</taxon>
        <taxon>Poales</taxon>
        <taxon>Poaceae</taxon>
        <taxon>BOP clade</taxon>
        <taxon>Pooideae</taxon>
        <taxon>Stipodae</taxon>
        <taxon>Brachypodieae</taxon>
        <taxon>Brachypodium</taxon>
    </lineage>
</organism>
<dbReference type="Proteomes" id="UP000008810">
    <property type="component" value="Chromosome 5"/>
</dbReference>
<keyword evidence="4" id="KW-1185">Reference proteome</keyword>
<dbReference type="AlphaFoldDB" id="A0A0Q3H8M9"/>
<dbReference type="EnsemblPlants" id="KQJ84571">
    <property type="protein sequence ID" value="KQJ84571"/>
    <property type="gene ID" value="BRADI_5g21662v3"/>
</dbReference>
<evidence type="ECO:0000313" key="4">
    <source>
        <dbReference type="Proteomes" id="UP000008810"/>
    </source>
</evidence>
<protein>
    <submittedName>
        <fullName evidence="2 3">Uncharacterized protein</fullName>
    </submittedName>
</protein>
<dbReference type="InParanoid" id="A0A0Q3H8M9"/>
<feature type="region of interest" description="Disordered" evidence="1">
    <location>
        <begin position="118"/>
        <end position="168"/>
    </location>
</feature>
<evidence type="ECO:0000256" key="1">
    <source>
        <dbReference type="SAM" id="MobiDB-lite"/>
    </source>
</evidence>